<dbReference type="Ensembl" id="ENSPKIT00000028268.1">
    <property type="protein sequence ID" value="ENSPKIP00000004286.1"/>
    <property type="gene ID" value="ENSPKIG00000021457.1"/>
</dbReference>
<evidence type="ECO:0000313" key="8">
    <source>
        <dbReference type="Proteomes" id="UP000261540"/>
    </source>
</evidence>
<evidence type="ECO:0000256" key="2">
    <source>
        <dbReference type="ARBA" id="ARBA00006843"/>
    </source>
</evidence>
<keyword evidence="4 6" id="KW-1133">Transmembrane helix</keyword>
<protein>
    <submittedName>
        <fullName evidence="7">Uncharacterized protein</fullName>
    </submittedName>
</protein>
<evidence type="ECO:0000256" key="6">
    <source>
        <dbReference type="SAM" id="Phobius"/>
    </source>
</evidence>
<dbReference type="InterPro" id="IPR007593">
    <property type="entry name" value="CD225/Dispanin_fam"/>
</dbReference>
<feature type="transmembrane region" description="Helical" evidence="6">
    <location>
        <begin position="110"/>
        <end position="134"/>
    </location>
</feature>
<proteinExistence type="inferred from homology"/>
<organism evidence="7 8">
    <name type="scientific">Paramormyrops kingsleyae</name>
    <dbReference type="NCBI Taxonomy" id="1676925"/>
    <lineage>
        <taxon>Eukaryota</taxon>
        <taxon>Metazoa</taxon>
        <taxon>Chordata</taxon>
        <taxon>Craniata</taxon>
        <taxon>Vertebrata</taxon>
        <taxon>Euteleostomi</taxon>
        <taxon>Actinopterygii</taxon>
        <taxon>Neopterygii</taxon>
        <taxon>Teleostei</taxon>
        <taxon>Osteoglossocephala</taxon>
        <taxon>Osteoglossomorpha</taxon>
        <taxon>Osteoglossiformes</taxon>
        <taxon>Mormyridae</taxon>
        <taxon>Paramormyrops</taxon>
    </lineage>
</organism>
<dbReference type="GeneTree" id="ENSGT00950000182857"/>
<reference evidence="7" key="2">
    <citation type="submission" date="2025-09" db="UniProtKB">
        <authorList>
            <consortium name="Ensembl"/>
        </authorList>
    </citation>
    <scope>IDENTIFICATION</scope>
</reference>
<dbReference type="PANTHER" id="PTHR13999">
    <property type="entry name" value="INTERFERON INDUCIBLE TRANSMEMBRANE PROTEIN"/>
    <property type="match status" value="1"/>
</dbReference>
<dbReference type="Pfam" id="PF04505">
    <property type="entry name" value="CD225"/>
    <property type="match status" value="1"/>
</dbReference>
<reference evidence="7" key="1">
    <citation type="submission" date="2025-08" db="UniProtKB">
        <authorList>
            <consortium name="Ensembl"/>
        </authorList>
    </citation>
    <scope>IDENTIFICATION</scope>
</reference>
<dbReference type="GO" id="GO:0005886">
    <property type="term" value="C:plasma membrane"/>
    <property type="evidence" value="ECO:0007669"/>
    <property type="project" value="TreeGrafter"/>
</dbReference>
<keyword evidence="5 6" id="KW-0472">Membrane</keyword>
<accession>A0A3B3QFV0</accession>
<keyword evidence="3 6" id="KW-0812">Transmembrane</keyword>
<dbReference type="Proteomes" id="UP000261540">
    <property type="component" value="Unplaced"/>
</dbReference>
<name>A0A3B3QFV0_9TELE</name>
<comment type="similarity">
    <text evidence="2">Belongs to the CD225/Dispanin family.</text>
</comment>
<feature type="transmembrane region" description="Helical" evidence="6">
    <location>
        <begin position="58"/>
        <end position="80"/>
    </location>
</feature>
<evidence type="ECO:0000256" key="3">
    <source>
        <dbReference type="ARBA" id="ARBA00022692"/>
    </source>
</evidence>
<evidence type="ECO:0000256" key="4">
    <source>
        <dbReference type="ARBA" id="ARBA00022989"/>
    </source>
</evidence>
<dbReference type="STRING" id="1676925.ENSPKIP00000004286"/>
<evidence type="ECO:0000256" key="5">
    <source>
        <dbReference type="ARBA" id="ARBA00023136"/>
    </source>
</evidence>
<comment type="subcellular location">
    <subcellularLocation>
        <location evidence="1">Membrane</location>
    </subcellularLocation>
</comment>
<evidence type="ECO:0000256" key="1">
    <source>
        <dbReference type="ARBA" id="ARBA00004370"/>
    </source>
</evidence>
<evidence type="ECO:0000313" key="7">
    <source>
        <dbReference type="Ensembl" id="ENSPKIP00000004286.1"/>
    </source>
</evidence>
<sequence>MCFFWLQYRGSETHPTLQSAATPPCFIRLVDLTVNFIILPVNHRELQMASTPPPRDHILWSLFSFIYCNAFCLGFIALYYSVKVSARDRKVLGDLEANGEYGSKARCFNIAALCISLIILFIFIVTLGLLHYWYEK</sequence>
<dbReference type="InterPro" id="IPR051517">
    <property type="entry name" value="IFITM_antiviral_protein"/>
</dbReference>
<dbReference type="AlphaFoldDB" id="A0A3B3QFV0"/>
<keyword evidence="8" id="KW-1185">Reference proteome</keyword>